<reference evidence="1 2" key="1">
    <citation type="journal article" date="2019" name="Commun. Biol.">
        <title>The bagworm genome reveals a unique fibroin gene that provides high tensile strength.</title>
        <authorList>
            <person name="Kono N."/>
            <person name="Nakamura H."/>
            <person name="Ohtoshi R."/>
            <person name="Tomita M."/>
            <person name="Numata K."/>
            <person name="Arakawa K."/>
        </authorList>
    </citation>
    <scope>NUCLEOTIDE SEQUENCE [LARGE SCALE GENOMIC DNA]</scope>
</reference>
<keyword evidence="2" id="KW-1185">Reference proteome</keyword>
<proteinExistence type="predicted"/>
<sequence>MIPTSLPFSIPYKKIPPSLHRKYTPVDARTARNQWVADLLSRSRIPDGGGPARSGAAAVLTTTWLHYKCVTWCMIVRLAVAVFGLESGLGLFPPGLDHKMYPLMDDHRPPPLDAPLFTSVKKKLWRRLARRQTASRLAQNEQRDTKADRWRRPAAAAGGGCVHGYGVASASLA</sequence>
<comment type="caution">
    <text evidence="1">The sequence shown here is derived from an EMBL/GenBank/DDBJ whole genome shotgun (WGS) entry which is preliminary data.</text>
</comment>
<protein>
    <submittedName>
        <fullName evidence="1">Uncharacterized protein</fullName>
    </submittedName>
</protein>
<gene>
    <name evidence="1" type="ORF">EVAR_94993_1</name>
</gene>
<name>A0A4C1UUN3_EUMVA</name>
<dbReference type="Proteomes" id="UP000299102">
    <property type="component" value="Unassembled WGS sequence"/>
</dbReference>
<accession>A0A4C1UUN3</accession>
<evidence type="ECO:0000313" key="1">
    <source>
        <dbReference type="EMBL" id="GBP30148.1"/>
    </source>
</evidence>
<organism evidence="1 2">
    <name type="scientific">Eumeta variegata</name>
    <name type="common">Bagworm moth</name>
    <name type="synonym">Eumeta japonica</name>
    <dbReference type="NCBI Taxonomy" id="151549"/>
    <lineage>
        <taxon>Eukaryota</taxon>
        <taxon>Metazoa</taxon>
        <taxon>Ecdysozoa</taxon>
        <taxon>Arthropoda</taxon>
        <taxon>Hexapoda</taxon>
        <taxon>Insecta</taxon>
        <taxon>Pterygota</taxon>
        <taxon>Neoptera</taxon>
        <taxon>Endopterygota</taxon>
        <taxon>Lepidoptera</taxon>
        <taxon>Glossata</taxon>
        <taxon>Ditrysia</taxon>
        <taxon>Tineoidea</taxon>
        <taxon>Psychidae</taxon>
        <taxon>Oiketicinae</taxon>
        <taxon>Eumeta</taxon>
    </lineage>
</organism>
<dbReference type="EMBL" id="BGZK01000229">
    <property type="protein sequence ID" value="GBP30148.1"/>
    <property type="molecule type" value="Genomic_DNA"/>
</dbReference>
<dbReference type="AlphaFoldDB" id="A0A4C1UUN3"/>
<dbReference type="OrthoDB" id="7439171at2759"/>
<evidence type="ECO:0000313" key="2">
    <source>
        <dbReference type="Proteomes" id="UP000299102"/>
    </source>
</evidence>